<dbReference type="RefSeq" id="WP_187570981.1">
    <property type="nucleotide sequence ID" value="NZ_CP060711.1"/>
</dbReference>
<dbReference type="AlphaFoldDB" id="A0A7G9QV59"/>
<dbReference type="InterPro" id="IPR002925">
    <property type="entry name" value="Dienelactn_hydro"/>
</dbReference>
<dbReference type="InterPro" id="IPR051049">
    <property type="entry name" value="Dienelactone_hydrolase-like"/>
</dbReference>
<dbReference type="Proteomes" id="UP000515977">
    <property type="component" value="Chromosome"/>
</dbReference>
<gene>
    <name evidence="2" type="ORF">H9L17_03530</name>
</gene>
<proteinExistence type="predicted"/>
<evidence type="ECO:0000313" key="3">
    <source>
        <dbReference type="Proteomes" id="UP000515977"/>
    </source>
</evidence>
<dbReference type="EMBL" id="CP060711">
    <property type="protein sequence ID" value="QNN47234.1"/>
    <property type="molecule type" value="Genomic_DNA"/>
</dbReference>
<dbReference type="Gene3D" id="3.40.50.1820">
    <property type="entry name" value="alpha/beta hydrolase"/>
    <property type="match status" value="1"/>
</dbReference>
<name>A0A7G9QV59_9GAMM</name>
<feature type="domain" description="Dienelactone hydrolase" evidence="1">
    <location>
        <begin position="15"/>
        <end position="219"/>
    </location>
</feature>
<evidence type="ECO:0000259" key="1">
    <source>
        <dbReference type="Pfam" id="PF01738"/>
    </source>
</evidence>
<sequence length="221" mass="23973">MGEWQTLFTPCGAVQAWLARPEGESRGAVVVVQEIFGVTAHIRAVCERLAEAGFTALAPAFFDLIEPGTELAYDADGTRRGRELVDKLGLDCALDVVDEAARTLRNQGLAVGVVGFCWGGSVAFLSATRLGLPAVSYYGARNVGFLDEPARAPLMFHFGGLDASIPPDAVEAHRRKQPQAQVFAYDDAGHAFNRDPEPPYQPEAAALAWRRTLAFFTEHLR</sequence>
<dbReference type="PANTHER" id="PTHR46623">
    <property type="entry name" value="CARBOXYMETHYLENEBUTENOLIDASE-RELATED"/>
    <property type="match status" value="1"/>
</dbReference>
<accession>A0A7G9QV59</accession>
<dbReference type="KEGG" id="tbv:H9L17_03530"/>
<dbReference type="GO" id="GO:0016787">
    <property type="term" value="F:hydrolase activity"/>
    <property type="evidence" value="ECO:0007669"/>
    <property type="project" value="UniProtKB-KW"/>
</dbReference>
<keyword evidence="2" id="KW-0378">Hydrolase</keyword>
<keyword evidence="3" id="KW-1185">Reference proteome</keyword>
<dbReference type="Pfam" id="PF01738">
    <property type="entry name" value="DLH"/>
    <property type="match status" value="1"/>
</dbReference>
<dbReference type="InterPro" id="IPR029058">
    <property type="entry name" value="AB_hydrolase_fold"/>
</dbReference>
<evidence type="ECO:0000313" key="2">
    <source>
        <dbReference type="EMBL" id="QNN47234.1"/>
    </source>
</evidence>
<protein>
    <submittedName>
        <fullName evidence="2">Dienelactone hydrolase family protein</fullName>
    </submittedName>
</protein>
<dbReference type="SUPFAM" id="SSF53474">
    <property type="entry name" value="alpha/beta-Hydrolases"/>
    <property type="match status" value="1"/>
</dbReference>
<organism evidence="2 3">
    <name type="scientific">Thermomonas brevis</name>
    <dbReference type="NCBI Taxonomy" id="215691"/>
    <lineage>
        <taxon>Bacteria</taxon>
        <taxon>Pseudomonadati</taxon>
        <taxon>Pseudomonadota</taxon>
        <taxon>Gammaproteobacteria</taxon>
        <taxon>Lysobacterales</taxon>
        <taxon>Lysobacteraceae</taxon>
        <taxon>Thermomonas</taxon>
    </lineage>
</organism>
<dbReference type="PANTHER" id="PTHR46623:SF6">
    <property type="entry name" value="ALPHA_BETA-HYDROLASES SUPERFAMILY PROTEIN"/>
    <property type="match status" value="1"/>
</dbReference>
<reference evidence="2 3" key="1">
    <citation type="submission" date="2020-08" db="EMBL/GenBank/DDBJ databases">
        <title>Genome sequence of Thermomonas brevis KACC 16975T.</title>
        <authorList>
            <person name="Hyun D.-W."/>
            <person name="Bae J.-W."/>
        </authorList>
    </citation>
    <scope>NUCLEOTIDE SEQUENCE [LARGE SCALE GENOMIC DNA]</scope>
    <source>
        <strain evidence="2 3">KACC 16975</strain>
    </source>
</reference>